<evidence type="ECO:0000313" key="1">
    <source>
        <dbReference type="EMBL" id="UVF22470.1"/>
    </source>
</evidence>
<dbReference type="RefSeq" id="WP_173948951.1">
    <property type="nucleotide sequence ID" value="NZ_CP102846.1"/>
</dbReference>
<geneLocation type="plasmid" evidence="1 2">
    <name>pR24_1</name>
</geneLocation>
<accession>A0ABY5RYX7</accession>
<reference evidence="1" key="1">
    <citation type="submission" date="2022-08" db="EMBL/GenBank/DDBJ databases">
        <title>Microvirga terrae sp. nov., isolated from soil.</title>
        <authorList>
            <person name="Kim K.H."/>
            <person name="Seo Y.L."/>
            <person name="Kim J.M."/>
            <person name="Lee J.K."/>
            <person name="Han D.M."/>
            <person name="Jeon C.O."/>
        </authorList>
    </citation>
    <scope>NUCLEOTIDE SEQUENCE</scope>
    <source>
        <strain evidence="1">R24</strain>
        <plasmid evidence="1">pR24_1</plasmid>
    </source>
</reference>
<proteinExistence type="predicted"/>
<keyword evidence="1" id="KW-0614">Plasmid</keyword>
<dbReference type="Proteomes" id="UP001017257">
    <property type="component" value="Plasmid pR24_1"/>
</dbReference>
<dbReference type="EMBL" id="CP102846">
    <property type="protein sequence ID" value="UVF22470.1"/>
    <property type="molecule type" value="Genomic_DNA"/>
</dbReference>
<sequence length="342" mass="38753">MIRASCHTADNALSLEFDATPWFREADHQSILHLANQDWSSVWVADGLETRPGYERLHAESPIDIYSSFAKEGSGLCFVGGGQFLNSDHTPTQLEHQNCFRDMRTALSTLIPYEGLQTQKAQFNLYLVAAIVSRSDMLRHVTDEEIEQRVKVLRRELGLQNQSRPDMMAVIHKLTTSFRHFAHQRVPDAEMPDAEAQWDARKGLLRMRESVVGAMQRGEPRARMAIANEIGHFAMRHSGAHSRSVTHTSAGRLVLEAKKEESEARRFAAMFLAPNYLLSATDTVEEIVERFGLSFEAAMIRKGEFDAFQRRASGQRRELPSVVVDYLKDAQKRGVRLRTALD</sequence>
<name>A0ABY5RYX7_9HYPH</name>
<keyword evidence="2" id="KW-1185">Reference proteome</keyword>
<protein>
    <submittedName>
        <fullName evidence="1">ImmA/IrrE family metallo-endopeptidase</fullName>
    </submittedName>
</protein>
<gene>
    <name evidence="1" type="ORF">HPT29_025295</name>
</gene>
<organism evidence="1 2">
    <name type="scientific">Microvirga terrae</name>
    <dbReference type="NCBI Taxonomy" id="2740529"/>
    <lineage>
        <taxon>Bacteria</taxon>
        <taxon>Pseudomonadati</taxon>
        <taxon>Pseudomonadota</taxon>
        <taxon>Alphaproteobacteria</taxon>
        <taxon>Hyphomicrobiales</taxon>
        <taxon>Methylobacteriaceae</taxon>
        <taxon>Microvirga</taxon>
    </lineage>
</organism>
<evidence type="ECO:0000313" key="2">
    <source>
        <dbReference type="Proteomes" id="UP001017257"/>
    </source>
</evidence>